<dbReference type="InterPro" id="IPR003593">
    <property type="entry name" value="AAA+_ATPase"/>
</dbReference>
<keyword evidence="3" id="KW-0813">Transport</keyword>
<dbReference type="Pfam" id="PF08352">
    <property type="entry name" value="oligo_HPY"/>
    <property type="match status" value="1"/>
</dbReference>
<evidence type="ECO:0000256" key="4">
    <source>
        <dbReference type="ARBA" id="ARBA00022475"/>
    </source>
</evidence>
<evidence type="ECO:0000256" key="2">
    <source>
        <dbReference type="ARBA" id="ARBA00005417"/>
    </source>
</evidence>
<evidence type="ECO:0000256" key="1">
    <source>
        <dbReference type="ARBA" id="ARBA00004202"/>
    </source>
</evidence>
<gene>
    <name evidence="9" type="ORF">H9632_14250</name>
</gene>
<comment type="subcellular location">
    <subcellularLocation>
        <location evidence="1">Cell membrane</location>
        <topology evidence="1">Peripheral membrane protein</topology>
    </subcellularLocation>
</comment>
<keyword evidence="6 9" id="KW-0067">ATP-binding</keyword>
<keyword evidence="10" id="KW-1185">Reference proteome</keyword>
<comment type="caution">
    <text evidence="9">The sequence shown here is derived from an EMBL/GenBank/DDBJ whole genome shotgun (WGS) entry which is preliminary data.</text>
</comment>
<comment type="similarity">
    <text evidence="2">Belongs to the ABC transporter superfamily.</text>
</comment>
<protein>
    <submittedName>
        <fullName evidence="9">ABC transporter ATP-binding protein</fullName>
    </submittedName>
</protein>
<feature type="domain" description="ABC transporter" evidence="8">
    <location>
        <begin position="5"/>
        <end position="255"/>
    </location>
</feature>
<dbReference type="PROSITE" id="PS50893">
    <property type="entry name" value="ABC_TRANSPORTER_2"/>
    <property type="match status" value="1"/>
</dbReference>
<dbReference type="InterPro" id="IPR017871">
    <property type="entry name" value="ABC_transporter-like_CS"/>
</dbReference>
<keyword evidence="5" id="KW-0547">Nucleotide-binding</keyword>
<accession>A0ABR8XQK7</accession>
<dbReference type="NCBIfam" id="TIGR01727">
    <property type="entry name" value="oligo_HPY"/>
    <property type="match status" value="1"/>
</dbReference>
<dbReference type="EMBL" id="JACSPW010000014">
    <property type="protein sequence ID" value="MBD8034229.1"/>
    <property type="molecule type" value="Genomic_DNA"/>
</dbReference>
<evidence type="ECO:0000256" key="5">
    <source>
        <dbReference type="ARBA" id="ARBA00022741"/>
    </source>
</evidence>
<organism evidence="9 10">
    <name type="scientific">Solibacillus merdavium</name>
    <dbReference type="NCBI Taxonomy" id="2762218"/>
    <lineage>
        <taxon>Bacteria</taxon>
        <taxon>Bacillati</taxon>
        <taxon>Bacillota</taxon>
        <taxon>Bacilli</taxon>
        <taxon>Bacillales</taxon>
        <taxon>Caryophanaceae</taxon>
        <taxon>Solibacillus</taxon>
    </lineage>
</organism>
<dbReference type="Gene3D" id="3.40.50.300">
    <property type="entry name" value="P-loop containing nucleotide triphosphate hydrolases"/>
    <property type="match status" value="1"/>
</dbReference>
<dbReference type="InterPro" id="IPR027417">
    <property type="entry name" value="P-loop_NTPase"/>
</dbReference>
<keyword evidence="7" id="KW-0472">Membrane</keyword>
<dbReference type="PANTHER" id="PTHR43297:SF2">
    <property type="entry name" value="DIPEPTIDE TRANSPORT ATP-BINDING PROTEIN DPPD"/>
    <property type="match status" value="1"/>
</dbReference>
<evidence type="ECO:0000256" key="7">
    <source>
        <dbReference type="ARBA" id="ARBA00023136"/>
    </source>
</evidence>
<dbReference type="PROSITE" id="PS00211">
    <property type="entry name" value="ABC_TRANSPORTER_1"/>
    <property type="match status" value="1"/>
</dbReference>
<evidence type="ECO:0000313" key="10">
    <source>
        <dbReference type="Proteomes" id="UP000600565"/>
    </source>
</evidence>
<dbReference type="Proteomes" id="UP000600565">
    <property type="component" value="Unassembled WGS sequence"/>
</dbReference>
<reference evidence="9 10" key="1">
    <citation type="submission" date="2020-08" db="EMBL/GenBank/DDBJ databases">
        <title>A Genomic Blueprint of the Chicken Gut Microbiome.</title>
        <authorList>
            <person name="Gilroy R."/>
            <person name="Ravi A."/>
            <person name="Getino M."/>
            <person name="Pursley I."/>
            <person name="Horton D.L."/>
            <person name="Alikhan N.-F."/>
            <person name="Baker D."/>
            <person name="Gharbi K."/>
            <person name="Hall N."/>
            <person name="Watson M."/>
            <person name="Adriaenssens E.M."/>
            <person name="Foster-Nyarko E."/>
            <person name="Jarju S."/>
            <person name="Secka A."/>
            <person name="Antonio M."/>
            <person name="Oren A."/>
            <person name="Chaudhuri R."/>
            <person name="La Ragione R.M."/>
            <person name="Hildebrand F."/>
            <person name="Pallen M.J."/>
        </authorList>
    </citation>
    <scope>NUCLEOTIDE SEQUENCE [LARGE SCALE GENOMIC DNA]</scope>
    <source>
        <strain evidence="9 10">Sa1YVA6</strain>
    </source>
</reference>
<dbReference type="InterPro" id="IPR003439">
    <property type="entry name" value="ABC_transporter-like_ATP-bd"/>
</dbReference>
<evidence type="ECO:0000256" key="6">
    <source>
        <dbReference type="ARBA" id="ARBA00022840"/>
    </source>
</evidence>
<sequence>MESILVVNNLQTSFGTEAGEVRAVDGVSFTVPKGKTIGIVGESGSGKSITSLSILRLLASNGKTKGGEVLFKGKDLLKLSEKAMREIRGNQISMIFQEPMTSLNPVYTVGQQISETIKIHKKLGNKEAMSQSVEMLKLVGIPSPEKRVKQYPHELSGGMRQRVMIAMALACDPEILIADEPTTALDVTIQAQILELIKDLQNRLGMSVIMITHDLGVVAETCDYVAVMYAGQVVEYSDVRTLFKNPKHPYTLGLLNSLPRHDVDQEKLIPIKGMVPSPHEMPVGCRFAPRCPVATELCHKKQPDLLSTGGDNSEQIRCWMYSEEWDGESEVTLYGEKRTVKG</sequence>
<dbReference type="InterPro" id="IPR013563">
    <property type="entry name" value="Oligopep_ABC_C"/>
</dbReference>
<evidence type="ECO:0000313" key="9">
    <source>
        <dbReference type="EMBL" id="MBD8034229.1"/>
    </source>
</evidence>
<dbReference type="InterPro" id="IPR050388">
    <property type="entry name" value="ABC_Ni/Peptide_Import"/>
</dbReference>
<evidence type="ECO:0000259" key="8">
    <source>
        <dbReference type="PROSITE" id="PS50893"/>
    </source>
</evidence>
<name>A0ABR8XQK7_9BACL</name>
<dbReference type="Pfam" id="PF00005">
    <property type="entry name" value="ABC_tran"/>
    <property type="match status" value="1"/>
</dbReference>
<evidence type="ECO:0000256" key="3">
    <source>
        <dbReference type="ARBA" id="ARBA00022448"/>
    </source>
</evidence>
<dbReference type="PANTHER" id="PTHR43297">
    <property type="entry name" value="OLIGOPEPTIDE TRANSPORT ATP-BINDING PROTEIN APPD"/>
    <property type="match status" value="1"/>
</dbReference>
<dbReference type="SUPFAM" id="SSF52540">
    <property type="entry name" value="P-loop containing nucleoside triphosphate hydrolases"/>
    <property type="match status" value="1"/>
</dbReference>
<proteinExistence type="inferred from homology"/>
<dbReference type="GO" id="GO:0005524">
    <property type="term" value="F:ATP binding"/>
    <property type="evidence" value="ECO:0007669"/>
    <property type="project" value="UniProtKB-KW"/>
</dbReference>
<keyword evidence="4" id="KW-1003">Cell membrane</keyword>
<dbReference type="CDD" id="cd03257">
    <property type="entry name" value="ABC_NikE_OppD_transporters"/>
    <property type="match status" value="1"/>
</dbReference>
<dbReference type="SMART" id="SM00382">
    <property type="entry name" value="AAA"/>
    <property type="match status" value="1"/>
</dbReference>